<reference evidence="2" key="1">
    <citation type="journal article" date="2015" name="MBio">
        <title>Eco-Evolutionary Dynamics of Episomes among Ecologically Cohesive Bacterial Populations.</title>
        <authorList>
            <person name="Xue H."/>
            <person name="Cordero O.X."/>
            <person name="Camas F.M."/>
            <person name="Trimble W."/>
            <person name="Meyer F."/>
            <person name="Guglielmini J."/>
            <person name="Rocha E.P."/>
            <person name="Polz M.F."/>
        </authorList>
    </citation>
    <scope>NUCLEOTIDE SEQUENCE</scope>
    <source>
        <strain evidence="2">FF_307</strain>
    </source>
</reference>
<dbReference type="AlphaFoldDB" id="A0A0H4A420"/>
<feature type="region of interest" description="Disordered" evidence="1">
    <location>
        <begin position="1"/>
        <end position="31"/>
    </location>
</feature>
<organism evidence="2">
    <name type="scientific">Vibrio sp. FF_307</name>
    <dbReference type="NCBI Taxonomy" id="1652834"/>
    <lineage>
        <taxon>Bacteria</taxon>
        <taxon>Pseudomonadati</taxon>
        <taxon>Pseudomonadota</taxon>
        <taxon>Gammaproteobacteria</taxon>
        <taxon>Vibrionales</taxon>
        <taxon>Vibrionaceae</taxon>
        <taxon>Vibrio</taxon>
    </lineage>
</organism>
<evidence type="ECO:0000313" key="2">
    <source>
        <dbReference type="EMBL" id="AKN40601.1"/>
    </source>
</evidence>
<accession>A0A0H4A420</accession>
<sequence length="46" mass="5122">MARRGGPLKPHDKPKHPKHPRAIKEGSKTVMIDGSTSIKFLMDNRG</sequence>
<proteinExistence type="predicted"/>
<evidence type="ECO:0000256" key="1">
    <source>
        <dbReference type="SAM" id="MobiDB-lite"/>
    </source>
</evidence>
<feature type="compositionally biased region" description="Basic residues" evidence="1">
    <location>
        <begin position="12"/>
        <end position="21"/>
    </location>
</feature>
<protein>
    <submittedName>
        <fullName evidence="2">Uropathogenic specific protein</fullName>
    </submittedName>
</protein>
<dbReference type="EMBL" id="KP795701">
    <property type="protein sequence ID" value="AKN40601.1"/>
    <property type="molecule type" value="Genomic_DNA"/>
</dbReference>
<name>A0A0H4A420_9VIBR</name>
<dbReference type="Gene3D" id="2.60.200.60">
    <property type="match status" value="1"/>
</dbReference>